<keyword evidence="6" id="KW-1185">Reference proteome</keyword>
<feature type="region of interest" description="Disordered" evidence="3">
    <location>
        <begin position="150"/>
        <end position="169"/>
    </location>
</feature>
<evidence type="ECO:0000256" key="2">
    <source>
        <dbReference type="ARBA" id="ARBA00022695"/>
    </source>
</evidence>
<dbReference type="GO" id="GO:0016779">
    <property type="term" value="F:nucleotidyltransferase activity"/>
    <property type="evidence" value="ECO:0007669"/>
    <property type="project" value="UniProtKB-KW"/>
</dbReference>
<reference evidence="5 6" key="1">
    <citation type="submission" date="2011-02" db="EMBL/GenBank/DDBJ databases">
        <title>The Genome Sequence of Sphaeroforma arctica JP610.</title>
        <authorList>
            <consortium name="The Broad Institute Genome Sequencing Platform"/>
            <person name="Russ C."/>
            <person name="Cuomo C."/>
            <person name="Young S.K."/>
            <person name="Zeng Q."/>
            <person name="Gargeya S."/>
            <person name="Alvarado L."/>
            <person name="Berlin A."/>
            <person name="Chapman S.B."/>
            <person name="Chen Z."/>
            <person name="Freedman E."/>
            <person name="Gellesch M."/>
            <person name="Goldberg J."/>
            <person name="Griggs A."/>
            <person name="Gujja S."/>
            <person name="Heilman E."/>
            <person name="Heiman D."/>
            <person name="Howarth C."/>
            <person name="Mehta T."/>
            <person name="Neiman D."/>
            <person name="Pearson M."/>
            <person name="Roberts A."/>
            <person name="Saif S."/>
            <person name="Shea T."/>
            <person name="Shenoy N."/>
            <person name="Sisk P."/>
            <person name="Stolte C."/>
            <person name="Sykes S."/>
            <person name="White J."/>
            <person name="Yandava C."/>
            <person name="Burger G."/>
            <person name="Gray M.W."/>
            <person name="Holland P.W.H."/>
            <person name="King N."/>
            <person name="Lang F.B.F."/>
            <person name="Roger A.J."/>
            <person name="Ruiz-Trillo I."/>
            <person name="Haas B."/>
            <person name="Nusbaum C."/>
            <person name="Birren B."/>
        </authorList>
    </citation>
    <scope>NUCLEOTIDE SEQUENCE [LARGE SCALE GENOMIC DNA]</scope>
    <source>
        <strain evidence="5 6">JP610</strain>
    </source>
</reference>
<feature type="region of interest" description="Disordered" evidence="3">
    <location>
        <begin position="359"/>
        <end position="395"/>
    </location>
</feature>
<protein>
    <recommendedName>
        <fullName evidence="4">Cytidyltransferase-like domain-containing protein</fullName>
    </recommendedName>
</protein>
<dbReference type="Gene3D" id="3.40.50.620">
    <property type="entry name" value="HUPs"/>
    <property type="match status" value="2"/>
</dbReference>
<keyword evidence="2" id="KW-0548">Nucleotidyltransferase</keyword>
<evidence type="ECO:0000313" key="5">
    <source>
        <dbReference type="EMBL" id="KNC84159.1"/>
    </source>
</evidence>
<dbReference type="GeneID" id="25904119"/>
<dbReference type="Pfam" id="PF01467">
    <property type="entry name" value="CTP_transf_like"/>
    <property type="match status" value="1"/>
</dbReference>
<organism evidence="5 6">
    <name type="scientific">Sphaeroforma arctica JP610</name>
    <dbReference type="NCBI Taxonomy" id="667725"/>
    <lineage>
        <taxon>Eukaryota</taxon>
        <taxon>Ichthyosporea</taxon>
        <taxon>Ichthyophonida</taxon>
        <taxon>Sphaeroforma</taxon>
    </lineage>
</organism>
<evidence type="ECO:0000313" key="6">
    <source>
        <dbReference type="Proteomes" id="UP000054560"/>
    </source>
</evidence>
<sequence>MLVYVRGVFDLYHSGHATFLQRAYNSGIEIANEVVDGTTNVRLFVHLISDRMCETIRRSLCIPEAERRFVVENNEHVWMARVASDYEADLSGDLEIIRPDVVYVINDNTDNMRNIQSVCKRLNITVVLGKRTQLPGIACRRVRSIKKLIHDQKQRPVSGSNGASSQTATTPIRAVNGSSAHPGCFQEQYGNRIDRTDAAADAIRTHQPDTRPNQPALQRPIVYVSGCFDLLHSGHVAFFNEAASRGQSLYVGLGNDANLAQLKSGSVFPEEERLLLVESIKSVTMATVSRGFGDLDFAQDLDVIKPDVFFVNEDGDRPHKRALCTKKGIEYIVSSRKPQAQLPPRSSTDLKRELSNYATEPSIPHPHADMAQNEVSSENTLREDASHTHSTAPPAAGDCVRLHDFPWRICLTGGWLDQPWVSQVVKDTYAQSVRTKIGTELPGCGVIVVNIKANAAFKTRSSLATSSRRTALELWGGYDNLPKEQTREHLARLLFGAENPPGCEYVSGSQDHLGLLLPGLSWLGYRGGYWPEHIHSLCDADTCVWLQSVLWLVPLVSRDREYKPLAVQNLTVEAVTALADASVAAWKAIEDRDTARLGQALKDTMYAQRCILPNTIPTPEVEEWTGPYVDTTHGYICGHGGGFLFVISDTQVLNGFQVEITTSEGL</sequence>
<dbReference type="InterPro" id="IPR004821">
    <property type="entry name" value="Cyt_trans-like"/>
</dbReference>
<evidence type="ECO:0000256" key="3">
    <source>
        <dbReference type="SAM" id="MobiDB-lite"/>
    </source>
</evidence>
<feature type="domain" description="Cytidyltransferase-like" evidence="4">
    <location>
        <begin position="224"/>
        <end position="352"/>
    </location>
</feature>
<dbReference type="InterPro" id="IPR050385">
    <property type="entry name" value="Archaeal_FAD_synthase"/>
</dbReference>
<dbReference type="Proteomes" id="UP000054560">
    <property type="component" value="Unassembled WGS sequence"/>
</dbReference>
<gene>
    <name evidence="5" type="ORF">SARC_03615</name>
</gene>
<dbReference type="SUPFAM" id="SSF52374">
    <property type="entry name" value="Nucleotidylyl transferase"/>
    <property type="match status" value="2"/>
</dbReference>
<dbReference type="eggNOG" id="ENOG502ST46">
    <property type="taxonomic scope" value="Eukaryota"/>
</dbReference>
<evidence type="ECO:0000259" key="4">
    <source>
        <dbReference type="Pfam" id="PF01467"/>
    </source>
</evidence>
<proteinExistence type="predicted"/>
<keyword evidence="1" id="KW-0808">Transferase</keyword>
<dbReference type="PANTHER" id="PTHR43793:SF1">
    <property type="entry name" value="FAD SYNTHASE"/>
    <property type="match status" value="1"/>
</dbReference>
<dbReference type="RefSeq" id="XP_014158061.1">
    <property type="nucleotide sequence ID" value="XM_014302586.1"/>
</dbReference>
<name>A0A0L0G5F9_9EUKA</name>
<dbReference type="PANTHER" id="PTHR43793">
    <property type="entry name" value="FAD SYNTHASE"/>
    <property type="match status" value="1"/>
</dbReference>
<dbReference type="NCBIfam" id="TIGR00125">
    <property type="entry name" value="cyt_tran_rel"/>
    <property type="match status" value="1"/>
</dbReference>
<feature type="compositionally biased region" description="Polar residues" evidence="3">
    <location>
        <begin position="155"/>
        <end position="169"/>
    </location>
</feature>
<dbReference type="OrthoDB" id="40021at2759"/>
<evidence type="ECO:0000256" key="1">
    <source>
        <dbReference type="ARBA" id="ARBA00022679"/>
    </source>
</evidence>
<dbReference type="STRING" id="667725.A0A0L0G5F9"/>
<dbReference type="EMBL" id="KQ241783">
    <property type="protein sequence ID" value="KNC84159.1"/>
    <property type="molecule type" value="Genomic_DNA"/>
</dbReference>
<dbReference type="AlphaFoldDB" id="A0A0L0G5F9"/>
<dbReference type="InterPro" id="IPR014729">
    <property type="entry name" value="Rossmann-like_a/b/a_fold"/>
</dbReference>
<accession>A0A0L0G5F9</accession>